<dbReference type="AlphaFoldDB" id="A0A1E3R3H3"/>
<keyword evidence="2" id="KW-1185">Reference proteome</keyword>
<proteinExistence type="predicted"/>
<dbReference type="Proteomes" id="UP000094243">
    <property type="component" value="Unassembled WGS sequence"/>
</dbReference>
<gene>
    <name evidence="1" type="ORF">BHQ17_27260</name>
</gene>
<dbReference type="RefSeq" id="WP_069408109.1">
    <property type="nucleotide sequence ID" value="NZ_MIGZ01000281.1"/>
</dbReference>
<organism evidence="1 2">
    <name type="scientific">Mycolicibacterium holsaticum</name>
    <dbReference type="NCBI Taxonomy" id="152142"/>
    <lineage>
        <taxon>Bacteria</taxon>
        <taxon>Bacillati</taxon>
        <taxon>Actinomycetota</taxon>
        <taxon>Actinomycetes</taxon>
        <taxon>Mycobacteriales</taxon>
        <taxon>Mycobacteriaceae</taxon>
        <taxon>Mycolicibacterium</taxon>
    </lineage>
</organism>
<dbReference type="OrthoDB" id="4733078at2"/>
<protein>
    <submittedName>
        <fullName evidence="1">Uncharacterized protein</fullName>
    </submittedName>
</protein>
<dbReference type="EMBL" id="MIGZ01000281">
    <property type="protein sequence ID" value="ODQ84465.1"/>
    <property type="molecule type" value="Genomic_DNA"/>
</dbReference>
<evidence type="ECO:0000313" key="2">
    <source>
        <dbReference type="Proteomes" id="UP000094243"/>
    </source>
</evidence>
<evidence type="ECO:0000313" key="1">
    <source>
        <dbReference type="EMBL" id="ODQ84465.1"/>
    </source>
</evidence>
<reference evidence="2" key="1">
    <citation type="submission" date="2016-09" db="EMBL/GenBank/DDBJ databases">
        <authorList>
            <person name="Greninger A.L."/>
            <person name="Jerome K.R."/>
            <person name="Mcnair B."/>
            <person name="Wallis C."/>
            <person name="Fang F."/>
        </authorList>
    </citation>
    <scope>NUCLEOTIDE SEQUENCE [LARGE SCALE GENOMIC DNA]</scope>
    <source>
        <strain evidence="2">M7</strain>
    </source>
</reference>
<accession>A0A1E3R3H3</accession>
<comment type="caution">
    <text evidence="1">The sequence shown here is derived from an EMBL/GenBank/DDBJ whole genome shotgun (WGS) entry which is preliminary data.</text>
</comment>
<name>A0A1E3R3H3_9MYCO</name>
<sequence>MVECGPGLIRRELDTIAWAFLGSEFTGPAYRGWSIDRRLQAFLLHRGLTKLADDGNACNAILERVLSNLGPALRSGLIKPPGSPSRPTAPQHV</sequence>